<dbReference type="EMBL" id="OV725079">
    <property type="protein sequence ID" value="CAH1397371.1"/>
    <property type="molecule type" value="Genomic_DNA"/>
</dbReference>
<feature type="compositionally biased region" description="Basic residues" evidence="1">
    <location>
        <begin position="380"/>
        <end position="416"/>
    </location>
</feature>
<feature type="compositionally biased region" description="Pro residues" evidence="1">
    <location>
        <begin position="547"/>
        <end position="565"/>
    </location>
</feature>
<feature type="compositionally biased region" description="Basic residues" evidence="1">
    <location>
        <begin position="158"/>
        <end position="180"/>
    </location>
</feature>
<feature type="region of interest" description="Disordered" evidence="1">
    <location>
        <begin position="488"/>
        <end position="528"/>
    </location>
</feature>
<feature type="compositionally biased region" description="Pro residues" evidence="1">
    <location>
        <begin position="498"/>
        <end position="507"/>
    </location>
</feature>
<sequence length="683" mass="78581">MSLIKGKMPSYDGKEQSKPSKQEKIQDSKMEKSERKKKYRDSEKKLKKKKKSLKDNMKSRSHIKPLVEYSDVSSEELSSPEAGEIQSEDSHSGHLDFHPNLIHGKPYPFRRVSTDSRDSYTTQSPSHDSRRHWENIEIQLQRHRLSGSPSSYSSRSVKEKKKKSSKKHSPGHRKKKKKRSKSQERIKSPIEEELLKNRPELLLKLLDTECYGRSFQNDRFFSEGVRTPIESKNGPPCPIPISSPNSMCLGAISPHTPPLVSRKRLPVTPEEPLEEGERPTRSPTPKQSPSPKPVGKEEMKKHKRRSDDRHGTSSKTRSWRSRSPSSSRVRRRSHSAERDERRWKEKDSPSRRSHHDSPHYRKRRKERESSKERRRDRTREKHKKRRHHSRSKSRSPMRIRRSVSRGHSWRRSRTPRVSRSPITHPKSPNHRRSSVKRHISKSRSKSPATLRRVRAFSAKAKMSETSLFAELVKDRNMRELAMKRIAELSEKKEEDELPPMPPEPEPILAPTIYSDNPDDLPPLPPEEEIPCDEINEVVMEIAEPPETRTPPLLPPPPIPELPLPPDEFDLSTVPPPPVPPDLVPLDSNKPKLSKLPLPPGINQNDLESIDSPPSRSPSPPKPNASRRGVSRLVRPKILHKGKTRTIPPGRTWGERCVDMFEVIAHIGEGTYGQVYKAKDRQSG</sequence>
<feature type="compositionally biased region" description="Basic residues" evidence="1">
    <location>
        <begin position="633"/>
        <end position="643"/>
    </location>
</feature>
<reference evidence="2" key="1">
    <citation type="submission" date="2022-01" db="EMBL/GenBank/DDBJ databases">
        <authorList>
            <person name="King R."/>
        </authorList>
    </citation>
    <scope>NUCLEOTIDE SEQUENCE</scope>
</reference>
<evidence type="ECO:0000256" key="1">
    <source>
        <dbReference type="SAM" id="MobiDB-lite"/>
    </source>
</evidence>
<feature type="compositionally biased region" description="Basic and acidic residues" evidence="1">
    <location>
        <begin position="181"/>
        <end position="198"/>
    </location>
</feature>
<feature type="region of interest" description="Disordered" evidence="1">
    <location>
        <begin position="540"/>
        <end position="651"/>
    </location>
</feature>
<protein>
    <recommendedName>
        <fullName evidence="4">Cyclin-dependent kinase 12</fullName>
    </recommendedName>
</protein>
<feature type="compositionally biased region" description="Basic residues" evidence="1">
    <location>
        <begin position="427"/>
        <end position="444"/>
    </location>
</feature>
<name>A0A9P0H8S6_NEZVI</name>
<feature type="compositionally biased region" description="Basic and acidic residues" evidence="1">
    <location>
        <begin position="88"/>
        <end position="97"/>
    </location>
</feature>
<feature type="compositionally biased region" description="Pro residues" evidence="1">
    <location>
        <begin position="573"/>
        <end position="582"/>
    </location>
</feature>
<accession>A0A9P0H8S6</accession>
<keyword evidence="3" id="KW-1185">Reference proteome</keyword>
<dbReference type="Gene3D" id="3.30.200.20">
    <property type="entry name" value="Phosphorylase Kinase, domain 1"/>
    <property type="match status" value="1"/>
</dbReference>
<dbReference type="Proteomes" id="UP001152798">
    <property type="component" value="Chromosome 3"/>
</dbReference>
<feature type="compositionally biased region" description="Basic and acidic residues" evidence="1">
    <location>
        <begin position="334"/>
        <end position="359"/>
    </location>
</feature>
<evidence type="ECO:0008006" key="4">
    <source>
        <dbReference type="Google" id="ProtNLM"/>
    </source>
</evidence>
<feature type="compositionally biased region" description="Basic and acidic residues" evidence="1">
    <location>
        <begin position="294"/>
        <end position="311"/>
    </location>
</feature>
<feature type="compositionally biased region" description="Basic and acidic residues" evidence="1">
    <location>
        <begin position="366"/>
        <end position="379"/>
    </location>
</feature>
<evidence type="ECO:0000313" key="2">
    <source>
        <dbReference type="EMBL" id="CAH1397371.1"/>
    </source>
</evidence>
<feature type="region of interest" description="Disordered" evidence="1">
    <location>
        <begin position="1"/>
        <end position="198"/>
    </location>
</feature>
<evidence type="ECO:0000313" key="3">
    <source>
        <dbReference type="Proteomes" id="UP001152798"/>
    </source>
</evidence>
<feature type="region of interest" description="Disordered" evidence="1">
    <location>
        <begin position="226"/>
        <end position="451"/>
    </location>
</feature>
<feature type="compositionally biased region" description="Basic and acidic residues" evidence="1">
    <location>
        <begin position="12"/>
        <end position="44"/>
    </location>
</feature>
<proteinExistence type="predicted"/>
<organism evidence="2 3">
    <name type="scientific">Nezara viridula</name>
    <name type="common">Southern green stink bug</name>
    <name type="synonym">Cimex viridulus</name>
    <dbReference type="NCBI Taxonomy" id="85310"/>
    <lineage>
        <taxon>Eukaryota</taxon>
        <taxon>Metazoa</taxon>
        <taxon>Ecdysozoa</taxon>
        <taxon>Arthropoda</taxon>
        <taxon>Hexapoda</taxon>
        <taxon>Insecta</taxon>
        <taxon>Pterygota</taxon>
        <taxon>Neoptera</taxon>
        <taxon>Paraneoptera</taxon>
        <taxon>Hemiptera</taxon>
        <taxon>Heteroptera</taxon>
        <taxon>Panheteroptera</taxon>
        <taxon>Pentatomomorpha</taxon>
        <taxon>Pentatomoidea</taxon>
        <taxon>Pentatomidae</taxon>
        <taxon>Pentatominae</taxon>
        <taxon>Nezara</taxon>
    </lineage>
</organism>
<dbReference type="AlphaFoldDB" id="A0A9P0H8S6"/>
<feature type="compositionally biased region" description="Low complexity" evidence="1">
    <location>
        <begin position="313"/>
        <end position="327"/>
    </location>
</feature>
<feature type="compositionally biased region" description="Low complexity" evidence="1">
    <location>
        <begin position="146"/>
        <end position="155"/>
    </location>
</feature>
<gene>
    <name evidence="2" type="ORF">NEZAVI_LOCUS7208</name>
</gene>